<dbReference type="Proteomes" id="UP000298390">
    <property type="component" value="Unassembled WGS sequence"/>
</dbReference>
<evidence type="ECO:0000259" key="3">
    <source>
        <dbReference type="PROSITE" id="PS51253"/>
    </source>
</evidence>
<gene>
    <name evidence="4" type="ORF">EVJ58_g7198</name>
</gene>
<evidence type="ECO:0000256" key="2">
    <source>
        <dbReference type="SAM" id="MobiDB-lite"/>
    </source>
</evidence>
<dbReference type="STRING" id="34475.A0A4Y9Y4N7"/>
<protein>
    <recommendedName>
        <fullName evidence="3">HTH CENPB-type domain-containing protein</fullName>
    </recommendedName>
</protein>
<name>A0A4Y9Y4N7_9APHY</name>
<dbReference type="PROSITE" id="PS51253">
    <property type="entry name" value="HTH_CENPB"/>
    <property type="match status" value="1"/>
</dbReference>
<evidence type="ECO:0000256" key="1">
    <source>
        <dbReference type="ARBA" id="ARBA00023125"/>
    </source>
</evidence>
<feature type="compositionally biased region" description="Low complexity" evidence="2">
    <location>
        <begin position="137"/>
        <end position="157"/>
    </location>
</feature>
<dbReference type="EMBL" id="SEKV01000449">
    <property type="protein sequence ID" value="TFY57150.1"/>
    <property type="molecule type" value="Genomic_DNA"/>
</dbReference>
<reference evidence="4 5" key="1">
    <citation type="submission" date="2019-01" db="EMBL/GenBank/DDBJ databases">
        <title>Genome sequencing of the rare red list fungi Fomitopsis rosea.</title>
        <authorList>
            <person name="Buettner E."/>
            <person name="Kellner H."/>
        </authorList>
    </citation>
    <scope>NUCLEOTIDE SEQUENCE [LARGE SCALE GENOMIC DNA]</scope>
    <source>
        <strain evidence="4 5">DSM 105464</strain>
    </source>
</reference>
<dbReference type="InterPro" id="IPR006600">
    <property type="entry name" value="HTH_CenpB_DNA-bd_dom"/>
</dbReference>
<feature type="domain" description="HTH CENPB-type" evidence="3">
    <location>
        <begin position="1"/>
        <end position="43"/>
    </location>
</feature>
<organism evidence="4 5">
    <name type="scientific">Rhodofomes roseus</name>
    <dbReference type="NCBI Taxonomy" id="34475"/>
    <lineage>
        <taxon>Eukaryota</taxon>
        <taxon>Fungi</taxon>
        <taxon>Dikarya</taxon>
        <taxon>Basidiomycota</taxon>
        <taxon>Agaricomycotina</taxon>
        <taxon>Agaricomycetes</taxon>
        <taxon>Polyporales</taxon>
        <taxon>Rhodofomes</taxon>
    </lineage>
</organism>
<dbReference type="AlphaFoldDB" id="A0A4Y9Y4N7"/>
<evidence type="ECO:0000313" key="4">
    <source>
        <dbReference type="EMBL" id="TFY57150.1"/>
    </source>
</evidence>
<keyword evidence="1" id="KW-0238">DNA-binding</keyword>
<accession>A0A4Y9Y4N7</accession>
<comment type="caution">
    <text evidence="4">The sequence shown here is derived from an EMBL/GenBank/DDBJ whole genome shotgun (WGS) entry which is preliminary data.</text>
</comment>
<feature type="region of interest" description="Disordered" evidence="2">
    <location>
        <begin position="112"/>
        <end position="193"/>
    </location>
</feature>
<sequence length="193" mass="21406">MIKKQAILFAEDEGLRGDPDRYFHCGRTWLRKFKERFGILDGVPTRVGYTPTDLARERAYGRYPLDPFADRSLDEIAELLSPSNIRTRVVDGAEQEMIGYARVPKGYSLYTRPTFPSPATSSDSQRPFDDPSPLHNPSQSPSRSSSSPAYSSATPGSVTHPEATAHNPPAGEPFHVPYTHGGYQESFLRGSTD</sequence>
<dbReference type="GO" id="GO:0003677">
    <property type="term" value="F:DNA binding"/>
    <property type="evidence" value="ECO:0007669"/>
    <property type="project" value="UniProtKB-KW"/>
</dbReference>
<proteinExistence type="predicted"/>
<evidence type="ECO:0000313" key="5">
    <source>
        <dbReference type="Proteomes" id="UP000298390"/>
    </source>
</evidence>